<dbReference type="PROSITE" id="PS01039">
    <property type="entry name" value="SBP_BACTERIAL_3"/>
    <property type="match status" value="1"/>
</dbReference>
<proteinExistence type="inferred from homology"/>
<feature type="chain" id="PRO_5046597582" evidence="5">
    <location>
        <begin position="22"/>
        <end position="256"/>
    </location>
</feature>
<feature type="domain" description="Solute-binding protein family 3/N-terminal" evidence="6">
    <location>
        <begin position="23"/>
        <end position="252"/>
    </location>
</feature>
<evidence type="ECO:0000313" key="7">
    <source>
        <dbReference type="EMBL" id="MFD1880489.1"/>
    </source>
</evidence>
<gene>
    <name evidence="7" type="ORF">ACFSCT_02020</name>
</gene>
<comment type="similarity">
    <text evidence="2 4">Belongs to the bacterial solute-binding protein 3 family.</text>
</comment>
<dbReference type="RefSeq" id="WP_379139713.1">
    <property type="nucleotide sequence ID" value="NZ_JBHUEN010000006.1"/>
</dbReference>
<feature type="signal peptide" evidence="5">
    <location>
        <begin position="1"/>
        <end position="21"/>
    </location>
</feature>
<dbReference type="SMART" id="SM00062">
    <property type="entry name" value="PBPb"/>
    <property type="match status" value="1"/>
</dbReference>
<evidence type="ECO:0000256" key="5">
    <source>
        <dbReference type="SAM" id="SignalP"/>
    </source>
</evidence>
<evidence type="ECO:0000259" key="6">
    <source>
        <dbReference type="SMART" id="SM00062"/>
    </source>
</evidence>
<dbReference type="Proteomes" id="UP001597213">
    <property type="component" value="Unassembled WGS sequence"/>
</dbReference>
<dbReference type="InterPro" id="IPR018313">
    <property type="entry name" value="SBP_3_CS"/>
</dbReference>
<reference evidence="8" key="1">
    <citation type="journal article" date="2019" name="Int. J. Syst. Evol. Microbiol.">
        <title>The Global Catalogue of Microorganisms (GCM) 10K type strain sequencing project: providing services to taxonomists for standard genome sequencing and annotation.</title>
        <authorList>
            <consortium name="The Broad Institute Genomics Platform"/>
            <consortium name="The Broad Institute Genome Sequencing Center for Infectious Disease"/>
            <person name="Wu L."/>
            <person name="Ma J."/>
        </authorList>
    </citation>
    <scope>NUCLEOTIDE SEQUENCE [LARGE SCALE GENOMIC DNA]</scope>
    <source>
        <strain evidence="8">CCUG 56029</strain>
    </source>
</reference>
<name>A0ABW4R459_9RHOB</name>
<dbReference type="Pfam" id="PF00497">
    <property type="entry name" value="SBP_bac_3"/>
    <property type="match status" value="1"/>
</dbReference>
<keyword evidence="3 5" id="KW-0732">Signal</keyword>
<comment type="subcellular location">
    <subcellularLocation>
        <location evidence="1">Cell envelope</location>
    </subcellularLocation>
</comment>
<evidence type="ECO:0000256" key="3">
    <source>
        <dbReference type="ARBA" id="ARBA00022729"/>
    </source>
</evidence>
<evidence type="ECO:0000313" key="8">
    <source>
        <dbReference type="Proteomes" id="UP001597213"/>
    </source>
</evidence>
<evidence type="ECO:0000256" key="2">
    <source>
        <dbReference type="ARBA" id="ARBA00010333"/>
    </source>
</evidence>
<keyword evidence="8" id="KW-1185">Reference proteome</keyword>
<organism evidence="7 8">
    <name type="scientific">Paracoccus pacificus</name>
    <dbReference type="NCBI Taxonomy" id="1463598"/>
    <lineage>
        <taxon>Bacteria</taxon>
        <taxon>Pseudomonadati</taxon>
        <taxon>Pseudomonadota</taxon>
        <taxon>Alphaproteobacteria</taxon>
        <taxon>Rhodobacterales</taxon>
        <taxon>Paracoccaceae</taxon>
        <taxon>Paracoccus</taxon>
    </lineage>
</organism>
<evidence type="ECO:0000256" key="1">
    <source>
        <dbReference type="ARBA" id="ARBA00004196"/>
    </source>
</evidence>
<dbReference type="InterPro" id="IPR001638">
    <property type="entry name" value="Solute-binding_3/MltF_N"/>
</dbReference>
<dbReference type="EMBL" id="JBHUEN010000006">
    <property type="protein sequence ID" value="MFD1880489.1"/>
    <property type="molecule type" value="Genomic_DNA"/>
</dbReference>
<dbReference type="Gene3D" id="3.40.190.10">
    <property type="entry name" value="Periplasmic binding protein-like II"/>
    <property type="match status" value="2"/>
</dbReference>
<dbReference type="SUPFAM" id="SSF53850">
    <property type="entry name" value="Periplasmic binding protein-like II"/>
    <property type="match status" value="1"/>
</dbReference>
<comment type="caution">
    <text evidence="7">The sequence shown here is derived from an EMBL/GenBank/DDBJ whole genome shotgun (WGS) entry which is preliminary data.</text>
</comment>
<dbReference type="PANTHER" id="PTHR35936:SF17">
    <property type="entry name" value="ARGININE-BINDING EXTRACELLULAR PROTEIN ARTP"/>
    <property type="match status" value="1"/>
</dbReference>
<protein>
    <submittedName>
        <fullName evidence="7">Transporter substrate-binding domain-containing protein</fullName>
    </submittedName>
</protein>
<accession>A0ABW4R459</accession>
<dbReference type="PANTHER" id="PTHR35936">
    <property type="entry name" value="MEMBRANE-BOUND LYTIC MUREIN TRANSGLYCOSYLASE F"/>
    <property type="match status" value="1"/>
</dbReference>
<sequence length="256" mass="27443">MTAFRIAIVAALALTTGGAMAETLKVGIAAEPYPPFTVPDVSGNWSGFEIDFANAICAKMGDTCEITPTSWDGIIPALTSKKIDMIVASMSITEDRMKTIDFSDPYYNTPAVLVGAKDAPDYTGPDQLKGKILGVQTATTHQSYADKHFAGIADIKVYQTQDEANQDLASGRIDYVQADILPMTDYVNTETGKACCRIVGQVEADKAILGNGVGVGLRKGDTALKDKVNKAIADIRADGTYKTINDKYFTFDVFGE</sequence>
<evidence type="ECO:0000256" key="4">
    <source>
        <dbReference type="RuleBase" id="RU003744"/>
    </source>
</evidence>